<feature type="transmembrane region" description="Helical" evidence="1">
    <location>
        <begin position="153"/>
        <end position="174"/>
    </location>
</feature>
<feature type="transmembrane region" description="Helical" evidence="1">
    <location>
        <begin position="194"/>
        <end position="212"/>
    </location>
</feature>
<reference evidence="3" key="1">
    <citation type="submission" date="2016-10" db="EMBL/GenBank/DDBJ databases">
        <authorList>
            <person name="Varghese N."/>
            <person name="Submissions S."/>
        </authorList>
    </citation>
    <scope>NUCLEOTIDE SEQUENCE [LARGE SCALE GENOMIC DNA]</scope>
    <source>
        <strain evidence="3">CGMCC 1.12402</strain>
    </source>
</reference>
<dbReference type="RefSeq" id="WP_090261198.1">
    <property type="nucleotide sequence ID" value="NZ_FOIR01000006.1"/>
</dbReference>
<gene>
    <name evidence="2" type="ORF">SAMN05216290_3999</name>
</gene>
<dbReference type="EMBL" id="FOIR01000006">
    <property type="protein sequence ID" value="SEW43889.1"/>
    <property type="molecule type" value="Genomic_DNA"/>
</dbReference>
<dbReference type="Proteomes" id="UP000199437">
    <property type="component" value="Unassembled WGS sequence"/>
</dbReference>
<evidence type="ECO:0000313" key="2">
    <source>
        <dbReference type="EMBL" id="SEW43889.1"/>
    </source>
</evidence>
<dbReference type="AlphaFoldDB" id="A0A1I0RST7"/>
<keyword evidence="1" id="KW-0812">Transmembrane</keyword>
<keyword evidence="1" id="KW-1133">Transmembrane helix</keyword>
<proteinExistence type="predicted"/>
<feature type="transmembrane region" description="Helical" evidence="1">
    <location>
        <begin position="120"/>
        <end position="141"/>
    </location>
</feature>
<feature type="transmembrane region" description="Helical" evidence="1">
    <location>
        <begin position="96"/>
        <end position="114"/>
    </location>
</feature>
<dbReference type="STRING" id="1267423.SAMN05216290_3999"/>
<accession>A0A1I0RST7</accession>
<dbReference type="GeneID" id="99988664"/>
<feature type="transmembrane region" description="Helical" evidence="1">
    <location>
        <begin position="31"/>
        <end position="50"/>
    </location>
</feature>
<keyword evidence="1" id="KW-0472">Membrane</keyword>
<protein>
    <recommendedName>
        <fullName evidence="4">YhhN-like protein</fullName>
    </recommendedName>
</protein>
<keyword evidence="3" id="KW-1185">Reference proteome</keyword>
<name>A0A1I0RST7_9BACT</name>
<evidence type="ECO:0000256" key="1">
    <source>
        <dbReference type="SAM" id="Phobius"/>
    </source>
</evidence>
<organism evidence="2 3">
    <name type="scientific">Roseivirga pacifica</name>
    <dbReference type="NCBI Taxonomy" id="1267423"/>
    <lineage>
        <taxon>Bacteria</taxon>
        <taxon>Pseudomonadati</taxon>
        <taxon>Bacteroidota</taxon>
        <taxon>Cytophagia</taxon>
        <taxon>Cytophagales</taxon>
        <taxon>Roseivirgaceae</taxon>
        <taxon>Roseivirga</taxon>
    </lineage>
</organism>
<evidence type="ECO:0008006" key="4">
    <source>
        <dbReference type="Google" id="ProtNLM"/>
    </source>
</evidence>
<evidence type="ECO:0000313" key="3">
    <source>
        <dbReference type="Proteomes" id="UP000199437"/>
    </source>
</evidence>
<sequence length="223" mass="25623">MDLKTLSSLSIVAPAIVAIVAFKRLPKEAKYLAWLTIISAVVNLIANYKLNFFVNEVDRMNVQYFNLFAIAQYVLLNRLFFLILKRGAWKKVLNGLLVLFLIFAVVNIILWQPFNTFGSNVIWVGNISFVGFSLLYFSQLLSSERYHNLTQDWVFWLSAGLLLYNASAFVLFLMTSYIVEANRDIYYASNRLNAIFNLVLTGFYFVSLFVAAKRYKLSQVDDA</sequence>
<feature type="transmembrane region" description="Helical" evidence="1">
    <location>
        <begin position="6"/>
        <end position="22"/>
    </location>
</feature>
<feature type="transmembrane region" description="Helical" evidence="1">
    <location>
        <begin position="62"/>
        <end position="84"/>
    </location>
</feature>